<dbReference type="AlphaFoldDB" id="A0A9P4N7H0"/>
<feature type="region of interest" description="Disordered" evidence="3">
    <location>
        <begin position="1"/>
        <end position="42"/>
    </location>
</feature>
<dbReference type="Pfam" id="PF01142">
    <property type="entry name" value="TruD"/>
    <property type="match status" value="1"/>
</dbReference>
<gene>
    <name evidence="5" type="ORF">CC78DRAFT_566832</name>
</gene>
<dbReference type="Pfam" id="PF23943">
    <property type="entry name" value="PUS7L_N"/>
    <property type="match status" value="1"/>
</dbReference>
<evidence type="ECO:0000259" key="4">
    <source>
        <dbReference type="PROSITE" id="PS50984"/>
    </source>
</evidence>
<reference evidence="6" key="1">
    <citation type="journal article" date="2020" name="Stud. Mycol.">
        <title>101 Dothideomycetes genomes: A test case for predicting lifestyles and emergence of pathogens.</title>
        <authorList>
            <person name="Haridas S."/>
            <person name="Albert R."/>
            <person name="Binder M."/>
            <person name="Bloem J."/>
            <person name="LaButti K."/>
            <person name="Salamov A."/>
            <person name="Andreopoulos B."/>
            <person name="Baker S."/>
            <person name="Barry K."/>
            <person name="Bills G."/>
            <person name="Bluhm B."/>
            <person name="Cannon C."/>
            <person name="Castanera R."/>
            <person name="Culley D."/>
            <person name="Daum C."/>
            <person name="Ezra D."/>
            <person name="Gonzalez J."/>
            <person name="Henrissat B."/>
            <person name="Kuo A."/>
            <person name="Liang C."/>
            <person name="Lipzen A."/>
            <person name="Lutzoni F."/>
            <person name="Magnuson J."/>
            <person name="Mondo S."/>
            <person name="Nolan M."/>
            <person name="Ohm R."/>
            <person name="Pangilinan J."/>
            <person name="Park H.-J."/>
            <person name="Ramirez L."/>
            <person name="Alfaro M."/>
            <person name="Sun H."/>
            <person name="Tritt A."/>
            <person name="Yoshinaga Y."/>
            <person name="Zwiers L.-H."/>
            <person name="Turgeon B."/>
            <person name="Goodwin S."/>
            <person name="Spatafora J."/>
            <person name="Crous P."/>
            <person name="Grigoriev I."/>
        </authorList>
    </citation>
    <scope>NUCLEOTIDE SEQUENCE [LARGE SCALE GENOMIC DNA]</scope>
    <source>
        <strain evidence="6">CBS 304.66</strain>
    </source>
</reference>
<evidence type="ECO:0000313" key="5">
    <source>
        <dbReference type="EMBL" id="KAF2266444.1"/>
    </source>
</evidence>
<dbReference type="PIRSF" id="PIRSF037016">
    <property type="entry name" value="Pseudouridin_synth_euk_prd"/>
    <property type="match status" value="1"/>
</dbReference>
<evidence type="ECO:0000313" key="6">
    <source>
        <dbReference type="Proteomes" id="UP000800093"/>
    </source>
</evidence>
<organism evidence="5 6">
    <name type="scientific">Lojkania enalia</name>
    <dbReference type="NCBI Taxonomy" id="147567"/>
    <lineage>
        <taxon>Eukaryota</taxon>
        <taxon>Fungi</taxon>
        <taxon>Dikarya</taxon>
        <taxon>Ascomycota</taxon>
        <taxon>Pezizomycotina</taxon>
        <taxon>Dothideomycetes</taxon>
        <taxon>Pleosporomycetidae</taxon>
        <taxon>Pleosporales</taxon>
        <taxon>Pleosporales incertae sedis</taxon>
        <taxon>Lojkania</taxon>
    </lineage>
</organism>
<dbReference type="NCBIfam" id="TIGR00094">
    <property type="entry name" value="tRNA_TruD_broad"/>
    <property type="match status" value="1"/>
</dbReference>
<dbReference type="InterPro" id="IPR056963">
    <property type="entry name" value="PUS7L_N"/>
</dbReference>
<dbReference type="SUPFAM" id="SSF55120">
    <property type="entry name" value="Pseudouridine synthase"/>
    <property type="match status" value="1"/>
</dbReference>
<dbReference type="GO" id="GO:0005634">
    <property type="term" value="C:nucleus"/>
    <property type="evidence" value="ECO:0007669"/>
    <property type="project" value="TreeGrafter"/>
</dbReference>
<dbReference type="OrthoDB" id="447290at2759"/>
<dbReference type="PANTHER" id="PTHR13326">
    <property type="entry name" value="TRNA PSEUDOURIDINE SYNTHASE D"/>
    <property type="match status" value="1"/>
</dbReference>
<dbReference type="InterPro" id="IPR001656">
    <property type="entry name" value="PsdUridine_synth_TruD"/>
</dbReference>
<dbReference type="GO" id="GO:0003723">
    <property type="term" value="F:RNA binding"/>
    <property type="evidence" value="ECO:0007669"/>
    <property type="project" value="InterPro"/>
</dbReference>
<dbReference type="InterPro" id="IPR011760">
    <property type="entry name" value="PsdUridine_synth_TruD_insert"/>
</dbReference>
<feature type="domain" description="TRUD" evidence="4">
    <location>
        <begin position="420"/>
        <end position="700"/>
    </location>
</feature>
<feature type="region of interest" description="Disordered" evidence="3">
    <location>
        <begin position="730"/>
        <end position="753"/>
    </location>
</feature>
<feature type="region of interest" description="Disordered" evidence="3">
    <location>
        <begin position="246"/>
        <end position="284"/>
    </location>
</feature>
<feature type="region of interest" description="Disordered" evidence="3">
    <location>
        <begin position="116"/>
        <end position="145"/>
    </location>
</feature>
<comment type="similarity">
    <text evidence="1">Belongs to the pseudouridine synthase TruD family.</text>
</comment>
<dbReference type="CDD" id="cd02576">
    <property type="entry name" value="PseudoU_synth_ScPUS7"/>
    <property type="match status" value="1"/>
</dbReference>
<evidence type="ECO:0000256" key="2">
    <source>
        <dbReference type="ARBA" id="ARBA00023235"/>
    </source>
</evidence>
<feature type="compositionally biased region" description="Acidic residues" evidence="3">
    <location>
        <begin position="1"/>
        <end position="10"/>
    </location>
</feature>
<keyword evidence="6" id="KW-1185">Reference proteome</keyword>
<evidence type="ECO:0000256" key="3">
    <source>
        <dbReference type="SAM" id="MobiDB-lite"/>
    </source>
</evidence>
<dbReference type="Proteomes" id="UP000800093">
    <property type="component" value="Unassembled WGS sequence"/>
</dbReference>
<dbReference type="PANTHER" id="PTHR13326:SF21">
    <property type="entry name" value="PSEUDOURIDYLATE SYNTHASE PUS7L"/>
    <property type="match status" value="1"/>
</dbReference>
<dbReference type="PROSITE" id="PS50984">
    <property type="entry name" value="TRUD"/>
    <property type="match status" value="1"/>
</dbReference>
<sequence>MPICEMDELPDSQRPVKRARLDGSASPQSAPLTPSKPTPEATALIPCEITPASASPARGAAATDLDREIRAGITEYVCPGNLGFSGVLKQRYSDFLVNEIGRDGRVVRLKGVGVGKGEDAKMGSKGEIEEKSTGVEGEQGRDGNDIKTENKALFKENIAGAEGAAEYQDDDENQDISDADLKTLRSVYGEDTTSGILKLVRSIRRHPEWKAKDFKAVISAPVTDKDTRTQAHRCLREIFPNMLESSMEQDQSIRIKAIPPAERGKKRKRDRNAGGGPDGRKGKLPWEEMGGEYLHFTLYKENKDTMEVIGFLGSMTKSGAKGFGFAGTKDRRACTVQRICVRRQTPQRMAQIGKQLYNAAIGDFEYQKHGLGLGDLVGNEFAITLRDCHFEKEEGLDFAQRLQLANDVLSKAVMDFAEKGFINYYGLQRFGSFTTSTDAVGMKLLKEDFKGAIEDLLIYSDDALAAANSTETDPALLVSSDDRARAKAIHIWKTTQDGNAALKIMPRKSTAERNIIQHLSSRNSRTKAYDRIKDYKGALMTIPRTLRLMYVHAYQSLVWNVVAGKRWTMFRDRVTEGDLVLVNEHKDKEEGAPEKAEDVIDQDGEIVINPTGDDSAIKDEDVFERARALTKEEAESGKYNIFDVVLPQPGFDVEYPRNAIGDFYKEFMGSERGGGLNPHKMRRSWKEISLSGAYRKLLAKPLQPLSFEIREYVKDEEQFIETDLQKILREQGGQETANGKAKDNGQKMDVAEPKQESEAAKIAVVLRLQLSSSQYATIALRELMKAGGLKAFKPEYMGGRNAWGVFIQASVRTDDMLLR</sequence>
<dbReference type="InterPro" id="IPR020103">
    <property type="entry name" value="PsdUridine_synth_cat_dom_sf"/>
</dbReference>
<keyword evidence="2" id="KW-0413">Isomerase</keyword>
<dbReference type="InterPro" id="IPR042214">
    <property type="entry name" value="TruD_catalytic"/>
</dbReference>
<proteinExistence type="inferred from homology"/>
<comment type="caution">
    <text evidence="5">The sequence shown here is derived from an EMBL/GenBank/DDBJ whole genome shotgun (WGS) entry which is preliminary data.</text>
</comment>
<evidence type="ECO:0000256" key="1">
    <source>
        <dbReference type="ARBA" id="ARBA00007953"/>
    </source>
</evidence>
<dbReference type="GO" id="GO:0009982">
    <property type="term" value="F:pseudouridine synthase activity"/>
    <property type="evidence" value="ECO:0007669"/>
    <property type="project" value="InterPro"/>
</dbReference>
<name>A0A9P4N7H0_9PLEO</name>
<dbReference type="EMBL" id="ML986598">
    <property type="protein sequence ID" value="KAF2266444.1"/>
    <property type="molecule type" value="Genomic_DNA"/>
</dbReference>
<dbReference type="Gene3D" id="3.30.2350.20">
    <property type="entry name" value="TruD, catalytic domain"/>
    <property type="match status" value="2"/>
</dbReference>
<dbReference type="GO" id="GO:0001522">
    <property type="term" value="P:pseudouridine synthesis"/>
    <property type="evidence" value="ECO:0007669"/>
    <property type="project" value="InterPro"/>
</dbReference>
<accession>A0A9P4N7H0</accession>
<protein>
    <submittedName>
        <fullName evidence="5">tRNA pseudouridine synthase D</fullName>
    </submittedName>
</protein>
<feature type="compositionally biased region" description="Basic and acidic residues" evidence="3">
    <location>
        <begin position="740"/>
        <end position="753"/>
    </location>
</feature>